<dbReference type="Proteomes" id="UP000639606">
    <property type="component" value="Unassembled WGS sequence"/>
</dbReference>
<protein>
    <recommendedName>
        <fullName evidence="3">SH3 domain-containing protein</fullName>
    </recommendedName>
</protein>
<accession>A0A918AMI2</accession>
<name>A0A918AMI2_9PSEU</name>
<comment type="caution">
    <text evidence="1">The sequence shown here is derived from an EMBL/GenBank/DDBJ whole genome shotgun (WGS) entry which is preliminary data.</text>
</comment>
<gene>
    <name evidence="1" type="ORF">GCM10010185_34530</name>
</gene>
<dbReference type="AlphaFoldDB" id="A0A918AMI2"/>
<evidence type="ECO:0000313" key="1">
    <source>
        <dbReference type="EMBL" id="GGP59131.1"/>
    </source>
</evidence>
<proteinExistence type="predicted"/>
<evidence type="ECO:0008006" key="3">
    <source>
        <dbReference type="Google" id="ProtNLM"/>
    </source>
</evidence>
<evidence type="ECO:0000313" key="2">
    <source>
        <dbReference type="Proteomes" id="UP000639606"/>
    </source>
</evidence>
<dbReference type="RefSeq" id="WP_189224266.1">
    <property type="nucleotide sequence ID" value="NZ_BMRG01000005.1"/>
</dbReference>
<reference evidence="1" key="1">
    <citation type="journal article" date="2014" name="Int. J. Syst. Evol. Microbiol.">
        <title>Complete genome sequence of Corynebacterium casei LMG S-19264T (=DSM 44701T), isolated from a smear-ripened cheese.</title>
        <authorList>
            <consortium name="US DOE Joint Genome Institute (JGI-PGF)"/>
            <person name="Walter F."/>
            <person name="Albersmeier A."/>
            <person name="Kalinowski J."/>
            <person name="Ruckert C."/>
        </authorList>
    </citation>
    <scope>NUCLEOTIDE SEQUENCE</scope>
    <source>
        <strain evidence="1">JCM 3313</strain>
    </source>
</reference>
<sequence>MWGIPTRGVIVLGVLATAGAMYVANGGERLGTRPAPEGCRVVVITDTLDVRSGPARTQPIVSTLRRGTVVPAGAAVHNGFRRLAEGKWVADEFVTPTEDSACG</sequence>
<dbReference type="EMBL" id="BMRG01000005">
    <property type="protein sequence ID" value="GGP59131.1"/>
    <property type="molecule type" value="Genomic_DNA"/>
</dbReference>
<reference evidence="1" key="2">
    <citation type="submission" date="2020-09" db="EMBL/GenBank/DDBJ databases">
        <authorList>
            <person name="Sun Q."/>
            <person name="Ohkuma M."/>
        </authorList>
    </citation>
    <scope>NUCLEOTIDE SEQUENCE</scope>
    <source>
        <strain evidence="1">JCM 3313</strain>
    </source>
</reference>
<organism evidence="1 2">
    <name type="scientific">Saccharothrix coeruleofusca</name>
    <dbReference type="NCBI Taxonomy" id="33919"/>
    <lineage>
        <taxon>Bacteria</taxon>
        <taxon>Bacillati</taxon>
        <taxon>Actinomycetota</taxon>
        <taxon>Actinomycetes</taxon>
        <taxon>Pseudonocardiales</taxon>
        <taxon>Pseudonocardiaceae</taxon>
        <taxon>Saccharothrix</taxon>
    </lineage>
</organism>
<keyword evidence="2" id="KW-1185">Reference proteome</keyword>